<dbReference type="GO" id="GO:0000272">
    <property type="term" value="P:polysaccharide catabolic process"/>
    <property type="evidence" value="ECO:0007669"/>
    <property type="project" value="UniProtKB-KW"/>
</dbReference>
<dbReference type="Pfam" id="PF00704">
    <property type="entry name" value="Glyco_hydro_18"/>
    <property type="match status" value="1"/>
</dbReference>
<dbReference type="InterPro" id="IPR029070">
    <property type="entry name" value="Chitinase_insertion_sf"/>
</dbReference>
<dbReference type="InterPro" id="IPR017853">
    <property type="entry name" value="GH"/>
</dbReference>
<keyword evidence="1" id="KW-0624">Polysaccharide degradation</keyword>
<dbReference type="Gene3D" id="3.20.20.80">
    <property type="entry name" value="Glycosidases"/>
    <property type="match status" value="1"/>
</dbReference>
<dbReference type="Gene3D" id="3.10.50.10">
    <property type="match status" value="1"/>
</dbReference>
<dbReference type="Proteomes" id="UP000214596">
    <property type="component" value="Unassembled WGS sequence"/>
</dbReference>
<reference evidence="3 4" key="1">
    <citation type="journal article" date="2017" name="Appl. Environ. Microbiol.">
        <title>Parallel evolution of two clades of a major Atlantic endemic Vibrio parahaemolyticus pathogen lineage by independent acquisition of related pathogenicity islands.</title>
        <authorList>
            <person name="Xu F."/>
            <person name="Gonzalez-Escalona N."/>
            <person name="Drees K.P."/>
            <person name="Sebra R.P."/>
            <person name="Cooper V.S."/>
            <person name="Jones S.H."/>
            <person name="Whistler C.A."/>
        </authorList>
    </citation>
    <scope>NUCLEOTIDE SEQUENCE [LARGE SCALE GENOMIC DNA]</scope>
    <source>
        <strain evidence="3 4">MAVP-3</strain>
    </source>
</reference>
<feature type="domain" description="GH18" evidence="2">
    <location>
        <begin position="1"/>
        <end position="55"/>
    </location>
</feature>
<evidence type="ECO:0000313" key="3">
    <source>
        <dbReference type="EMBL" id="OXE28012.1"/>
    </source>
</evidence>
<dbReference type="SUPFAM" id="SSF51445">
    <property type="entry name" value="(Trans)glycosidases"/>
    <property type="match status" value="1"/>
</dbReference>
<gene>
    <name evidence="3" type="ORF">CA163_36120</name>
</gene>
<keyword evidence="1" id="KW-0119">Carbohydrate metabolism</keyword>
<evidence type="ECO:0000259" key="2">
    <source>
        <dbReference type="PROSITE" id="PS51910"/>
    </source>
</evidence>
<evidence type="ECO:0000256" key="1">
    <source>
        <dbReference type="ARBA" id="ARBA00023326"/>
    </source>
</evidence>
<organism evidence="3 4">
    <name type="scientific">Vibrio parahaemolyticus</name>
    <dbReference type="NCBI Taxonomy" id="670"/>
    <lineage>
        <taxon>Bacteria</taxon>
        <taxon>Pseudomonadati</taxon>
        <taxon>Pseudomonadota</taxon>
        <taxon>Gammaproteobacteria</taxon>
        <taxon>Vibrionales</taxon>
        <taxon>Vibrionaceae</taxon>
        <taxon>Vibrio</taxon>
    </lineage>
</organism>
<dbReference type="PROSITE" id="PS51910">
    <property type="entry name" value="GH18_2"/>
    <property type="match status" value="1"/>
</dbReference>
<dbReference type="EMBL" id="NIXT01004828">
    <property type="protein sequence ID" value="OXE28012.1"/>
    <property type="molecule type" value="Genomic_DNA"/>
</dbReference>
<name>A0A227IZG6_VIBPH</name>
<feature type="non-terminal residue" evidence="3">
    <location>
        <position position="1"/>
    </location>
</feature>
<accession>A0A227IZG6</accession>
<evidence type="ECO:0000313" key="4">
    <source>
        <dbReference type="Proteomes" id="UP000214596"/>
    </source>
</evidence>
<sequence length="55" mass="6418">WNPEKKVFISYEDQRSIKAKANWAKQANLGGIFTWELSGDPKGELVEVMYQEMQK</sequence>
<comment type="caution">
    <text evidence="3">The sequence shown here is derived from an EMBL/GenBank/DDBJ whole genome shotgun (WGS) entry which is preliminary data.</text>
</comment>
<dbReference type="InterPro" id="IPR001223">
    <property type="entry name" value="Glyco_hydro18_cat"/>
</dbReference>
<dbReference type="AlphaFoldDB" id="A0A227IZG6"/>
<protein>
    <recommendedName>
        <fullName evidence="2">GH18 domain-containing protein</fullName>
    </recommendedName>
</protein>
<proteinExistence type="predicted"/>